<protein>
    <submittedName>
        <fullName evidence="1">Uncharacterized protein</fullName>
    </submittedName>
</protein>
<organism evidence="1 2">
    <name type="scientific">Dorcoceras hygrometricum</name>
    <dbReference type="NCBI Taxonomy" id="472368"/>
    <lineage>
        <taxon>Eukaryota</taxon>
        <taxon>Viridiplantae</taxon>
        <taxon>Streptophyta</taxon>
        <taxon>Embryophyta</taxon>
        <taxon>Tracheophyta</taxon>
        <taxon>Spermatophyta</taxon>
        <taxon>Magnoliopsida</taxon>
        <taxon>eudicotyledons</taxon>
        <taxon>Gunneridae</taxon>
        <taxon>Pentapetalae</taxon>
        <taxon>asterids</taxon>
        <taxon>lamiids</taxon>
        <taxon>Lamiales</taxon>
        <taxon>Gesneriaceae</taxon>
        <taxon>Didymocarpoideae</taxon>
        <taxon>Trichosporeae</taxon>
        <taxon>Loxocarpinae</taxon>
        <taxon>Dorcoceras</taxon>
    </lineage>
</organism>
<proteinExistence type="predicted"/>
<gene>
    <name evidence="1" type="ORF">F511_17032</name>
</gene>
<keyword evidence="2" id="KW-1185">Reference proteome</keyword>
<dbReference type="Proteomes" id="UP000250235">
    <property type="component" value="Unassembled WGS sequence"/>
</dbReference>
<evidence type="ECO:0000313" key="2">
    <source>
        <dbReference type="Proteomes" id="UP000250235"/>
    </source>
</evidence>
<dbReference type="EMBL" id="KQ996490">
    <property type="protein sequence ID" value="KZV44855.1"/>
    <property type="molecule type" value="Genomic_DNA"/>
</dbReference>
<reference evidence="1 2" key="1">
    <citation type="journal article" date="2015" name="Proc. Natl. Acad. Sci. U.S.A.">
        <title>The resurrection genome of Boea hygrometrica: A blueprint for survival of dehydration.</title>
        <authorList>
            <person name="Xiao L."/>
            <person name="Yang G."/>
            <person name="Zhang L."/>
            <person name="Yang X."/>
            <person name="Zhao S."/>
            <person name="Ji Z."/>
            <person name="Zhou Q."/>
            <person name="Hu M."/>
            <person name="Wang Y."/>
            <person name="Chen M."/>
            <person name="Xu Y."/>
            <person name="Jin H."/>
            <person name="Xiao X."/>
            <person name="Hu G."/>
            <person name="Bao F."/>
            <person name="Hu Y."/>
            <person name="Wan P."/>
            <person name="Li L."/>
            <person name="Deng X."/>
            <person name="Kuang T."/>
            <person name="Xiang C."/>
            <person name="Zhu J.K."/>
            <person name="Oliver M.J."/>
            <person name="He Y."/>
        </authorList>
    </citation>
    <scope>NUCLEOTIDE SEQUENCE [LARGE SCALE GENOMIC DNA]</scope>
    <source>
        <strain evidence="2">cv. XS01</strain>
    </source>
</reference>
<sequence>MLRRYWSTIHAASCAWLLHAGRQTSSGVAPLLRDDAHGRARHLCRARFFVGGAAVGRPPLRRSSGDIVTAGLNSSRVWFGPVPGSP</sequence>
<accession>A0A2Z7CDU1</accession>
<dbReference type="AlphaFoldDB" id="A0A2Z7CDU1"/>
<evidence type="ECO:0000313" key="1">
    <source>
        <dbReference type="EMBL" id="KZV44855.1"/>
    </source>
</evidence>
<name>A0A2Z7CDU1_9LAMI</name>